<comment type="caution">
    <text evidence="1">The sequence shown here is derived from an EMBL/GenBank/DDBJ whole genome shotgun (WGS) entry which is preliminary data.</text>
</comment>
<protein>
    <submittedName>
        <fullName evidence="1">Uncharacterized protein</fullName>
    </submittedName>
</protein>
<evidence type="ECO:0000313" key="1">
    <source>
        <dbReference type="EMBL" id="KAG8073639.1"/>
    </source>
</evidence>
<reference evidence="1" key="2">
    <citation type="submission" date="2021-02" db="EMBL/GenBank/DDBJ databases">
        <authorList>
            <person name="Kimball J.A."/>
            <person name="Haas M.W."/>
            <person name="Macchietto M."/>
            <person name="Kono T."/>
            <person name="Duquette J."/>
            <person name="Shao M."/>
        </authorList>
    </citation>
    <scope>NUCLEOTIDE SEQUENCE</scope>
    <source>
        <tissue evidence="1">Fresh leaf tissue</tissue>
    </source>
</reference>
<sequence length="67" mass="7333">MRRVSVQVYSQPVEAAQNPPKLQELCSGSSASSSSCSLLSTRTAGAYGCEVKKIARRRVRFRSRQGD</sequence>
<name>A0A8J5W3P1_ZIZPA</name>
<organism evidence="1 2">
    <name type="scientific">Zizania palustris</name>
    <name type="common">Northern wild rice</name>
    <dbReference type="NCBI Taxonomy" id="103762"/>
    <lineage>
        <taxon>Eukaryota</taxon>
        <taxon>Viridiplantae</taxon>
        <taxon>Streptophyta</taxon>
        <taxon>Embryophyta</taxon>
        <taxon>Tracheophyta</taxon>
        <taxon>Spermatophyta</taxon>
        <taxon>Magnoliopsida</taxon>
        <taxon>Liliopsida</taxon>
        <taxon>Poales</taxon>
        <taxon>Poaceae</taxon>
        <taxon>BOP clade</taxon>
        <taxon>Oryzoideae</taxon>
        <taxon>Oryzeae</taxon>
        <taxon>Zizaniinae</taxon>
        <taxon>Zizania</taxon>
    </lineage>
</organism>
<keyword evidence="2" id="KW-1185">Reference proteome</keyword>
<evidence type="ECO:0000313" key="2">
    <source>
        <dbReference type="Proteomes" id="UP000729402"/>
    </source>
</evidence>
<dbReference type="EMBL" id="JAAALK010000283">
    <property type="protein sequence ID" value="KAG8073639.1"/>
    <property type="molecule type" value="Genomic_DNA"/>
</dbReference>
<proteinExistence type="predicted"/>
<dbReference type="Proteomes" id="UP000729402">
    <property type="component" value="Unassembled WGS sequence"/>
</dbReference>
<gene>
    <name evidence="1" type="ORF">GUJ93_ZPchr0006g45022</name>
</gene>
<accession>A0A8J5W3P1</accession>
<reference evidence="1" key="1">
    <citation type="journal article" date="2021" name="bioRxiv">
        <title>Whole Genome Assembly and Annotation of Northern Wild Rice, Zizania palustris L., Supports a Whole Genome Duplication in the Zizania Genus.</title>
        <authorList>
            <person name="Haas M."/>
            <person name="Kono T."/>
            <person name="Macchietto M."/>
            <person name="Millas R."/>
            <person name="McGilp L."/>
            <person name="Shao M."/>
            <person name="Duquette J."/>
            <person name="Hirsch C.N."/>
            <person name="Kimball J."/>
        </authorList>
    </citation>
    <scope>NUCLEOTIDE SEQUENCE</scope>
    <source>
        <tissue evidence="1">Fresh leaf tissue</tissue>
    </source>
</reference>
<dbReference type="AlphaFoldDB" id="A0A8J5W3P1"/>